<dbReference type="AlphaFoldDB" id="A0A8H3IBE2"/>
<dbReference type="Proteomes" id="UP000664521">
    <property type="component" value="Unassembled WGS sequence"/>
</dbReference>
<gene>
    <name evidence="1" type="ORF">HETSPECPRED_000846</name>
</gene>
<evidence type="ECO:0000313" key="1">
    <source>
        <dbReference type="EMBL" id="CAF9912143.1"/>
    </source>
</evidence>
<dbReference type="EMBL" id="CAJPDS010000011">
    <property type="protein sequence ID" value="CAF9912143.1"/>
    <property type="molecule type" value="Genomic_DNA"/>
</dbReference>
<proteinExistence type="predicted"/>
<name>A0A8H3IBE2_9LECA</name>
<protein>
    <submittedName>
        <fullName evidence="1">Uncharacterized protein</fullName>
    </submittedName>
</protein>
<evidence type="ECO:0000313" key="2">
    <source>
        <dbReference type="Proteomes" id="UP000664521"/>
    </source>
</evidence>
<comment type="caution">
    <text evidence="1">The sequence shown here is derived from an EMBL/GenBank/DDBJ whole genome shotgun (WGS) entry which is preliminary data.</text>
</comment>
<accession>A0A8H3IBE2</accession>
<keyword evidence="2" id="KW-1185">Reference proteome</keyword>
<organism evidence="1 2">
    <name type="scientific">Heterodermia speciosa</name>
    <dbReference type="NCBI Taxonomy" id="116794"/>
    <lineage>
        <taxon>Eukaryota</taxon>
        <taxon>Fungi</taxon>
        <taxon>Dikarya</taxon>
        <taxon>Ascomycota</taxon>
        <taxon>Pezizomycotina</taxon>
        <taxon>Lecanoromycetes</taxon>
        <taxon>OSLEUM clade</taxon>
        <taxon>Lecanoromycetidae</taxon>
        <taxon>Caliciales</taxon>
        <taxon>Physciaceae</taxon>
        <taxon>Heterodermia</taxon>
    </lineage>
</organism>
<sequence length="139" mass="15919">MADSLLPGASRTREEEINLIQAQFSNVIGHLLIKIDSEPPMMPQFSVKQYDAAEFAADLELGSWVAAIEANPQFGNMTVPGRNHEEFMVYWEKLVHLCGRLVTMDESVLEERDWFEERKEMIEILRYIGDAKVVRYGGL</sequence>
<reference evidence="1" key="1">
    <citation type="submission" date="2021-03" db="EMBL/GenBank/DDBJ databases">
        <authorList>
            <person name="Tagirdzhanova G."/>
        </authorList>
    </citation>
    <scope>NUCLEOTIDE SEQUENCE</scope>
</reference>